<evidence type="ECO:0000256" key="7">
    <source>
        <dbReference type="ARBA" id="ARBA00042988"/>
    </source>
</evidence>
<organism evidence="12 13">
    <name type="scientific">Aromia moschata</name>
    <dbReference type="NCBI Taxonomy" id="1265417"/>
    <lineage>
        <taxon>Eukaryota</taxon>
        <taxon>Metazoa</taxon>
        <taxon>Ecdysozoa</taxon>
        <taxon>Arthropoda</taxon>
        <taxon>Hexapoda</taxon>
        <taxon>Insecta</taxon>
        <taxon>Pterygota</taxon>
        <taxon>Neoptera</taxon>
        <taxon>Endopterygota</taxon>
        <taxon>Coleoptera</taxon>
        <taxon>Polyphaga</taxon>
        <taxon>Cucujiformia</taxon>
        <taxon>Chrysomeloidea</taxon>
        <taxon>Cerambycidae</taxon>
        <taxon>Cerambycinae</taxon>
        <taxon>Callichromatini</taxon>
        <taxon>Aromia</taxon>
    </lineage>
</organism>
<name>A0AAV8Y9B1_9CUCU</name>
<comment type="caution">
    <text evidence="12">The sequence shown here is derived from an EMBL/GenBank/DDBJ whole genome shotgun (WGS) entry which is preliminary data.</text>
</comment>
<evidence type="ECO:0000313" key="12">
    <source>
        <dbReference type="EMBL" id="KAJ8947542.1"/>
    </source>
</evidence>
<evidence type="ECO:0000259" key="11">
    <source>
        <dbReference type="Pfam" id="PF01408"/>
    </source>
</evidence>
<dbReference type="PANTHER" id="PTHR22604:SF105">
    <property type="entry name" value="TRANS-1,2-DIHYDROBENZENE-1,2-DIOL DEHYDROGENASE"/>
    <property type="match status" value="1"/>
</dbReference>
<evidence type="ECO:0000256" key="8">
    <source>
        <dbReference type="ARBA" id="ARBA00043025"/>
    </source>
</evidence>
<dbReference type="Gene3D" id="3.30.360.10">
    <property type="entry name" value="Dihydrodipicolinate Reductase, domain 2"/>
    <property type="match status" value="1"/>
</dbReference>
<evidence type="ECO:0000256" key="1">
    <source>
        <dbReference type="ARBA" id="ARBA00010928"/>
    </source>
</evidence>
<proteinExistence type="inferred from homology"/>
<evidence type="ECO:0000256" key="9">
    <source>
        <dbReference type="ARBA" id="ARBA00047423"/>
    </source>
</evidence>
<dbReference type="EC" id="1.3.1.20" evidence="3"/>
<dbReference type="AlphaFoldDB" id="A0AAV8Y9B1"/>
<dbReference type="GO" id="GO:0047115">
    <property type="term" value="F:trans-1,2-dihydrobenzene-1,2-diol dehydrogenase activity"/>
    <property type="evidence" value="ECO:0007669"/>
    <property type="project" value="UniProtKB-EC"/>
</dbReference>
<dbReference type="InterPro" id="IPR050984">
    <property type="entry name" value="Gfo/Idh/MocA_domain"/>
</dbReference>
<dbReference type="SUPFAM" id="SSF55347">
    <property type="entry name" value="Glyceraldehyde-3-phosphate dehydrogenase-like, C-terminal domain"/>
    <property type="match status" value="1"/>
</dbReference>
<comment type="catalytic activity">
    <reaction evidence="9">
        <text>(1R,2R)-1,2-dihydrobenzene-1,2-diol + NADP(+) = catechol + NADPH + H(+)</text>
        <dbReference type="Rhea" id="RHEA:16729"/>
        <dbReference type="ChEBI" id="CHEBI:10702"/>
        <dbReference type="ChEBI" id="CHEBI:15378"/>
        <dbReference type="ChEBI" id="CHEBI:18135"/>
        <dbReference type="ChEBI" id="CHEBI:57783"/>
        <dbReference type="ChEBI" id="CHEBI:58349"/>
        <dbReference type="EC" id="1.3.1.20"/>
    </reaction>
</comment>
<evidence type="ECO:0000313" key="13">
    <source>
        <dbReference type="Proteomes" id="UP001162162"/>
    </source>
</evidence>
<accession>A0AAV8Y9B1</accession>
<comment type="similarity">
    <text evidence="1">Belongs to the Gfo/Idh/MocA family.</text>
</comment>
<dbReference type="GO" id="GO:0047837">
    <property type="term" value="F:D-xylose 1-dehydrogenase (NADP+) activity"/>
    <property type="evidence" value="ECO:0007669"/>
    <property type="project" value="UniProtKB-EC"/>
</dbReference>
<reference evidence="12" key="1">
    <citation type="journal article" date="2023" name="Insect Mol. Biol.">
        <title>Genome sequencing provides insights into the evolution of gene families encoding plant cell wall-degrading enzymes in longhorned beetles.</title>
        <authorList>
            <person name="Shin N.R."/>
            <person name="Okamura Y."/>
            <person name="Kirsch R."/>
            <person name="Pauchet Y."/>
        </authorList>
    </citation>
    <scope>NUCLEOTIDE SEQUENCE</scope>
    <source>
        <strain evidence="12">AMC_N1</strain>
    </source>
</reference>
<dbReference type="Gene3D" id="3.40.50.720">
    <property type="entry name" value="NAD(P)-binding Rossmann-like Domain"/>
    <property type="match status" value="1"/>
</dbReference>
<evidence type="ECO:0000256" key="4">
    <source>
        <dbReference type="ARBA" id="ARBA00038984"/>
    </source>
</evidence>
<dbReference type="EC" id="1.1.1.179" evidence="4"/>
<dbReference type="PANTHER" id="PTHR22604">
    <property type="entry name" value="OXIDOREDUCTASES"/>
    <property type="match status" value="1"/>
</dbReference>
<dbReference type="EMBL" id="JAPWTK010000159">
    <property type="protein sequence ID" value="KAJ8947542.1"/>
    <property type="molecule type" value="Genomic_DNA"/>
</dbReference>
<evidence type="ECO:0000256" key="5">
    <source>
        <dbReference type="ARBA" id="ARBA00040603"/>
    </source>
</evidence>
<sequence>MALKWGIAAAGKISNDFVSALEALPSSDHKVVAVAARSQASADNFAKTHHIPTSYEGYKKLAEDKNVDIVYVGVIHPYHYEVSKLMLENGKHVLCEKPFTMNEKQTRKLIEIARANKLFIMEAIWSRCFPVYRELRKILDSGLIGDTLIVSKQKNWAGRNTRSRRLFTSVSAICFSWFETTEYRGSGHLNEEGVDNSASAIITYEGSKTAVVTTSALTNLSTEGIIYGTKGTIKVPQMWCPTTLNVNGDIKEFPLLEGGGAANYPKSVGLAYEAIEARKCINEGKLESEQITHEETIQLAHLMDKMRQDIGVVFPADSESY</sequence>
<comment type="catalytic activity">
    <reaction evidence="10">
        <text>D-xylose + NADP(+) = D-xylono-1,5-lactone + NADPH + H(+)</text>
        <dbReference type="Rhea" id="RHEA:22000"/>
        <dbReference type="ChEBI" id="CHEBI:15378"/>
        <dbReference type="ChEBI" id="CHEBI:15867"/>
        <dbReference type="ChEBI" id="CHEBI:53455"/>
        <dbReference type="ChEBI" id="CHEBI:57783"/>
        <dbReference type="ChEBI" id="CHEBI:58349"/>
        <dbReference type="EC" id="1.1.1.179"/>
    </reaction>
</comment>
<gene>
    <name evidence="12" type="ORF">NQ318_005021</name>
</gene>
<keyword evidence="2" id="KW-0560">Oxidoreductase</keyword>
<dbReference type="InterPro" id="IPR000683">
    <property type="entry name" value="Gfo/Idh/MocA-like_OxRdtase_N"/>
</dbReference>
<dbReference type="Pfam" id="PF01408">
    <property type="entry name" value="GFO_IDH_MocA"/>
    <property type="match status" value="1"/>
</dbReference>
<evidence type="ECO:0000256" key="2">
    <source>
        <dbReference type="ARBA" id="ARBA00023002"/>
    </source>
</evidence>
<evidence type="ECO:0000256" key="3">
    <source>
        <dbReference type="ARBA" id="ARBA00038853"/>
    </source>
</evidence>
<feature type="domain" description="Gfo/Idh/MocA-like oxidoreductase N-terminal" evidence="11">
    <location>
        <begin position="4"/>
        <end position="120"/>
    </location>
</feature>
<dbReference type="GO" id="GO:0000166">
    <property type="term" value="F:nucleotide binding"/>
    <property type="evidence" value="ECO:0007669"/>
    <property type="project" value="InterPro"/>
</dbReference>
<dbReference type="SUPFAM" id="SSF51735">
    <property type="entry name" value="NAD(P)-binding Rossmann-fold domains"/>
    <property type="match status" value="1"/>
</dbReference>
<evidence type="ECO:0000256" key="10">
    <source>
        <dbReference type="ARBA" id="ARBA00049233"/>
    </source>
</evidence>
<dbReference type="Proteomes" id="UP001162162">
    <property type="component" value="Unassembled WGS sequence"/>
</dbReference>
<keyword evidence="13" id="KW-1185">Reference proteome</keyword>
<dbReference type="InterPro" id="IPR036291">
    <property type="entry name" value="NAD(P)-bd_dom_sf"/>
</dbReference>
<evidence type="ECO:0000256" key="6">
    <source>
        <dbReference type="ARBA" id="ARBA00042926"/>
    </source>
</evidence>
<protein>
    <recommendedName>
        <fullName evidence="5">Trans-1,2-dihydrobenzene-1,2-diol dehydrogenase</fullName>
        <ecNumber evidence="4">1.1.1.179</ecNumber>
        <ecNumber evidence="3">1.3.1.20</ecNumber>
    </recommendedName>
    <alternativeName>
        <fullName evidence="8">D-xylose 1-dehydrogenase</fullName>
    </alternativeName>
    <alternativeName>
        <fullName evidence="7">D-xylose-NADP dehydrogenase</fullName>
    </alternativeName>
    <alternativeName>
        <fullName evidence="6">Dimeric dihydrodiol dehydrogenase</fullName>
    </alternativeName>
</protein>